<evidence type="ECO:0000313" key="3">
    <source>
        <dbReference type="Proteomes" id="UP000323876"/>
    </source>
</evidence>
<dbReference type="RefSeq" id="WP_150402187.1">
    <property type="nucleotide sequence ID" value="NZ_VXLC01000004.1"/>
</dbReference>
<name>A0A5N0EGC6_9NOCA</name>
<dbReference type="InterPro" id="IPR025334">
    <property type="entry name" value="DUF4240"/>
</dbReference>
<organism evidence="2 3">
    <name type="scientific">Nocardia colli</name>
    <dbReference type="NCBI Taxonomy" id="2545717"/>
    <lineage>
        <taxon>Bacteria</taxon>
        <taxon>Bacillati</taxon>
        <taxon>Actinomycetota</taxon>
        <taxon>Actinomycetes</taxon>
        <taxon>Mycobacteriales</taxon>
        <taxon>Nocardiaceae</taxon>
        <taxon>Nocardia</taxon>
    </lineage>
</organism>
<dbReference type="EMBL" id="VXLC01000004">
    <property type="protein sequence ID" value="KAA8888016.1"/>
    <property type="molecule type" value="Genomic_DNA"/>
</dbReference>
<protein>
    <submittedName>
        <fullName evidence="2">DUF4240 domain-containing protein</fullName>
    </submittedName>
</protein>
<sequence>MRDLPTAADEARFWTIIESAWQLTGDESAALRKGLINRENDDVAYALDKHLPAFLDHLHALSEPLSTEDLTTLDRVLERKLYDLDRADIHEVTDGSDDGFLYCRGFIVAMGQDFYDAVTTDPAVAVVDAECERMCYFFAHVHNNRVGGFPQTGSGISRESFSNPAGWN</sequence>
<dbReference type="AlphaFoldDB" id="A0A5N0EGC6"/>
<evidence type="ECO:0000259" key="1">
    <source>
        <dbReference type="Pfam" id="PF14024"/>
    </source>
</evidence>
<comment type="caution">
    <text evidence="2">The sequence shown here is derived from an EMBL/GenBank/DDBJ whole genome shotgun (WGS) entry which is preliminary data.</text>
</comment>
<accession>A0A5N0EGC6</accession>
<proteinExistence type="predicted"/>
<evidence type="ECO:0000313" key="2">
    <source>
        <dbReference type="EMBL" id="KAA8888016.1"/>
    </source>
</evidence>
<reference evidence="2 3" key="1">
    <citation type="submission" date="2019-09" db="EMBL/GenBank/DDBJ databases">
        <authorList>
            <person name="Wang X."/>
        </authorList>
    </citation>
    <scope>NUCLEOTIDE SEQUENCE [LARGE SCALE GENOMIC DNA]</scope>
    <source>
        <strain evidence="2 3">CICC 11023</strain>
    </source>
</reference>
<keyword evidence="3" id="KW-1185">Reference proteome</keyword>
<dbReference type="Proteomes" id="UP000323876">
    <property type="component" value="Unassembled WGS sequence"/>
</dbReference>
<feature type="domain" description="DUF4240" evidence="1">
    <location>
        <begin position="9"/>
        <end position="124"/>
    </location>
</feature>
<dbReference type="Pfam" id="PF14024">
    <property type="entry name" value="DUF4240"/>
    <property type="match status" value="1"/>
</dbReference>
<dbReference type="OrthoDB" id="6200718at2"/>
<gene>
    <name evidence="2" type="ORF">F3087_13120</name>
</gene>